<gene>
    <name evidence="2" type="ORF">A2765_00675</name>
</gene>
<dbReference type="PROSITE" id="PS51462">
    <property type="entry name" value="NUDIX"/>
    <property type="match status" value="1"/>
</dbReference>
<dbReference type="InterPro" id="IPR015797">
    <property type="entry name" value="NUDIX_hydrolase-like_dom_sf"/>
</dbReference>
<dbReference type="EMBL" id="MFLA01000026">
    <property type="protein sequence ID" value="OGG58880.1"/>
    <property type="molecule type" value="Genomic_DNA"/>
</dbReference>
<dbReference type="Proteomes" id="UP000176377">
    <property type="component" value="Unassembled WGS sequence"/>
</dbReference>
<evidence type="ECO:0000313" key="2">
    <source>
        <dbReference type="EMBL" id="OGG58880.1"/>
    </source>
</evidence>
<dbReference type="SUPFAM" id="SSF55811">
    <property type="entry name" value="Nudix"/>
    <property type="match status" value="1"/>
</dbReference>
<comment type="caution">
    <text evidence="2">The sequence shown here is derived from an EMBL/GenBank/DDBJ whole genome shotgun (WGS) entry which is preliminary data.</text>
</comment>
<dbReference type="InterPro" id="IPR000086">
    <property type="entry name" value="NUDIX_hydrolase_dom"/>
</dbReference>
<dbReference type="Pfam" id="PF00293">
    <property type="entry name" value="NUDIX"/>
    <property type="match status" value="1"/>
</dbReference>
<accession>A0A1F6DC17</accession>
<reference evidence="2 3" key="1">
    <citation type="journal article" date="2016" name="Nat. Commun.">
        <title>Thousands of microbial genomes shed light on interconnected biogeochemical processes in an aquifer system.</title>
        <authorList>
            <person name="Anantharaman K."/>
            <person name="Brown C.T."/>
            <person name="Hug L.A."/>
            <person name="Sharon I."/>
            <person name="Castelle C.J."/>
            <person name="Probst A.J."/>
            <person name="Thomas B.C."/>
            <person name="Singh A."/>
            <person name="Wilkins M.J."/>
            <person name="Karaoz U."/>
            <person name="Brodie E.L."/>
            <person name="Williams K.H."/>
            <person name="Hubbard S.S."/>
            <person name="Banfield J.F."/>
        </authorList>
    </citation>
    <scope>NUCLEOTIDE SEQUENCE [LARGE SCALE GENOMIC DNA]</scope>
</reference>
<feature type="domain" description="Nudix hydrolase" evidence="1">
    <location>
        <begin position="42"/>
        <end position="211"/>
    </location>
</feature>
<organism evidence="2 3">
    <name type="scientific">Candidatus Kaiserbacteria bacterium RIFCSPHIGHO2_01_FULL_56_24</name>
    <dbReference type="NCBI Taxonomy" id="1798487"/>
    <lineage>
        <taxon>Bacteria</taxon>
        <taxon>Candidatus Kaiseribacteriota</taxon>
    </lineage>
</organism>
<dbReference type="AlphaFoldDB" id="A0A1F6DC17"/>
<name>A0A1F6DC17_9BACT</name>
<protein>
    <recommendedName>
        <fullName evidence="1">Nudix hydrolase domain-containing protein</fullName>
    </recommendedName>
</protein>
<proteinExistence type="predicted"/>
<evidence type="ECO:0000259" key="1">
    <source>
        <dbReference type="PROSITE" id="PS51462"/>
    </source>
</evidence>
<sequence length="215" mass="23957">MFEIKPIPAETKRGWKVLIDGAEIKPAHISLESGFGTLEYGLRPEGYDGWTFKEKNGGGSILIPYSRIDGDIIVGLIEERRLNIGETPVLCAIGGFVDPHESHRDAQIREAREETGLDSSEAKRLEGLPANTNRSFFVTDPSLDEGVDAYSLYVPQERLRKTSDGTWQFGDDAPDPDVMIEKRHAVRFLPWREAIRRTPDAIARAGIAQLLADLL</sequence>
<evidence type="ECO:0000313" key="3">
    <source>
        <dbReference type="Proteomes" id="UP000176377"/>
    </source>
</evidence>
<dbReference type="Gene3D" id="3.90.79.10">
    <property type="entry name" value="Nucleoside Triphosphate Pyrophosphohydrolase"/>
    <property type="match status" value="1"/>
</dbReference>